<feature type="transmembrane region" description="Helical" evidence="1">
    <location>
        <begin position="83"/>
        <end position="102"/>
    </location>
</feature>
<keyword evidence="1" id="KW-0472">Membrane</keyword>
<evidence type="ECO:0000313" key="2">
    <source>
        <dbReference type="EMBL" id="KXK59535.1"/>
    </source>
</evidence>
<feature type="transmembrane region" description="Helical" evidence="1">
    <location>
        <begin position="50"/>
        <end position="71"/>
    </location>
</feature>
<proteinExistence type="predicted"/>
<protein>
    <submittedName>
        <fullName evidence="2">Uncharacterized protein</fullName>
    </submittedName>
</protein>
<keyword evidence="1" id="KW-1133">Transmembrane helix</keyword>
<keyword evidence="3" id="KW-1185">Reference proteome</keyword>
<dbReference type="EMBL" id="LRQV01000108">
    <property type="protein sequence ID" value="KXK59535.1"/>
    <property type="molecule type" value="Genomic_DNA"/>
</dbReference>
<sequence length="147" mass="14586">MNQAETDGPARTSRTLLLLLAAGPVFELPGASIAVGSFVEVADHAVFGAAGSQLVLTAALVTAVLTVSALWGESRTSAGFRRVVGSCSGVAAGLMAVLAMGFVVDAQWAVVAVLLAHCAVSLGVLGGLALRSAAGVAPLSVRTVSSR</sequence>
<reference evidence="2 3" key="1">
    <citation type="submission" date="2016-01" db="EMBL/GenBank/DDBJ databases">
        <title>Whole genome sequence and analysis of Micromonospora rosaria DSM 803, which can produce antibacterial substance rosamicin.</title>
        <authorList>
            <person name="Yang H."/>
            <person name="He X."/>
            <person name="Zhu D."/>
        </authorList>
    </citation>
    <scope>NUCLEOTIDE SEQUENCE [LARGE SCALE GENOMIC DNA]</scope>
    <source>
        <strain evidence="2 3">DSM 803</strain>
    </source>
</reference>
<feature type="transmembrane region" description="Helical" evidence="1">
    <location>
        <begin position="108"/>
        <end position="130"/>
    </location>
</feature>
<organism evidence="2 3">
    <name type="scientific">Micromonospora rosaria</name>
    <dbReference type="NCBI Taxonomy" id="47874"/>
    <lineage>
        <taxon>Bacteria</taxon>
        <taxon>Bacillati</taxon>
        <taxon>Actinomycetota</taxon>
        <taxon>Actinomycetes</taxon>
        <taxon>Micromonosporales</taxon>
        <taxon>Micromonosporaceae</taxon>
        <taxon>Micromonospora</taxon>
    </lineage>
</organism>
<dbReference type="RefSeq" id="WP_083978832.1">
    <property type="nucleotide sequence ID" value="NZ_JBIUBN010000033.1"/>
</dbReference>
<dbReference type="AlphaFoldDB" id="A0A136PM38"/>
<dbReference type="Proteomes" id="UP000070620">
    <property type="component" value="Unassembled WGS sequence"/>
</dbReference>
<accession>A0A136PM38</accession>
<evidence type="ECO:0000256" key="1">
    <source>
        <dbReference type="SAM" id="Phobius"/>
    </source>
</evidence>
<evidence type="ECO:0000313" key="3">
    <source>
        <dbReference type="Proteomes" id="UP000070620"/>
    </source>
</evidence>
<name>A0A136PM38_9ACTN</name>
<keyword evidence="1" id="KW-0812">Transmembrane</keyword>
<comment type="caution">
    <text evidence="2">The sequence shown here is derived from an EMBL/GenBank/DDBJ whole genome shotgun (WGS) entry which is preliminary data.</text>
</comment>
<gene>
    <name evidence="2" type="ORF">AWW66_23630</name>
</gene>